<dbReference type="InterPro" id="IPR011042">
    <property type="entry name" value="6-blade_b-propeller_TolB-like"/>
</dbReference>
<keyword evidence="7" id="KW-1185">Reference proteome</keyword>
<comment type="similarity">
    <text evidence="2">Belongs to the YjiK family.</text>
</comment>
<dbReference type="SUPFAM" id="SSF50956">
    <property type="entry name" value="Thermostable phytase (3-phytase)"/>
    <property type="match status" value="1"/>
</dbReference>
<feature type="transmembrane region" description="Helical" evidence="5">
    <location>
        <begin position="26"/>
        <end position="46"/>
    </location>
</feature>
<dbReference type="CDD" id="cd09971">
    <property type="entry name" value="SdiA-regulated"/>
    <property type="match status" value="1"/>
</dbReference>
<dbReference type="RefSeq" id="WP_042121130.1">
    <property type="nucleotide sequence ID" value="NZ_FZOL01000004.1"/>
</dbReference>
<evidence type="ECO:0000256" key="1">
    <source>
        <dbReference type="ARBA" id="ARBA00004236"/>
    </source>
</evidence>
<gene>
    <name evidence="6" type="ORF">SAMN05444352_104138</name>
</gene>
<dbReference type="EMBL" id="FZOL01000004">
    <property type="protein sequence ID" value="SNS18086.1"/>
    <property type="molecule type" value="Genomic_DNA"/>
</dbReference>
<keyword evidence="3" id="KW-1003">Cell membrane</keyword>
<evidence type="ECO:0000256" key="5">
    <source>
        <dbReference type="SAM" id="Phobius"/>
    </source>
</evidence>
<dbReference type="Proteomes" id="UP000198407">
    <property type="component" value="Unassembled WGS sequence"/>
</dbReference>
<proteinExistence type="inferred from homology"/>
<evidence type="ECO:0000256" key="3">
    <source>
        <dbReference type="ARBA" id="ARBA00022475"/>
    </source>
</evidence>
<name>A0A239CCW6_9PSED</name>
<organism evidence="6 7">
    <name type="scientific">Pseudomonas japonica</name>
    <dbReference type="NCBI Taxonomy" id="256466"/>
    <lineage>
        <taxon>Bacteria</taxon>
        <taxon>Pseudomonadati</taxon>
        <taxon>Pseudomonadota</taxon>
        <taxon>Gammaproteobacteria</taxon>
        <taxon>Pseudomonadales</taxon>
        <taxon>Pseudomonadaceae</taxon>
        <taxon>Pseudomonas</taxon>
    </lineage>
</organism>
<keyword evidence="5" id="KW-1133">Transmembrane helix</keyword>
<dbReference type="STRING" id="1215104.GCA_000730585_05130"/>
<dbReference type="OrthoDB" id="6080098at2"/>
<accession>A0A239CCW6</accession>
<dbReference type="Gene3D" id="2.120.10.30">
    <property type="entry name" value="TolB, C-terminal domain"/>
    <property type="match status" value="1"/>
</dbReference>
<evidence type="ECO:0000313" key="6">
    <source>
        <dbReference type="EMBL" id="SNS18086.1"/>
    </source>
</evidence>
<keyword evidence="4 5" id="KW-0472">Membrane</keyword>
<evidence type="ECO:0000256" key="2">
    <source>
        <dbReference type="ARBA" id="ARBA00009852"/>
    </source>
</evidence>
<dbReference type="Pfam" id="PF06977">
    <property type="entry name" value="SdiA-regulated"/>
    <property type="match status" value="1"/>
</dbReference>
<evidence type="ECO:0000256" key="4">
    <source>
        <dbReference type="ARBA" id="ARBA00023136"/>
    </source>
</evidence>
<dbReference type="AlphaFoldDB" id="A0A239CCW6"/>
<keyword evidence="5" id="KW-0812">Transmembrane</keyword>
<protein>
    <submittedName>
        <fullName evidence="6">Uncharacterized protein YjiK</fullName>
    </submittedName>
</protein>
<evidence type="ECO:0000313" key="7">
    <source>
        <dbReference type="Proteomes" id="UP000198407"/>
    </source>
</evidence>
<dbReference type="InterPro" id="IPR009722">
    <property type="entry name" value="YjiK/CarP"/>
</dbReference>
<reference evidence="7" key="1">
    <citation type="submission" date="2017-06" db="EMBL/GenBank/DDBJ databases">
        <authorList>
            <person name="Varghese N."/>
            <person name="Submissions S."/>
        </authorList>
    </citation>
    <scope>NUCLEOTIDE SEQUENCE [LARGE SCALE GENOMIC DNA]</scope>
    <source>
        <strain evidence="7">DSM 22348</strain>
    </source>
</reference>
<sequence length="313" mass="35117">MATPLTSRTPGDPLSSGRKRPIARRWSTWLATAAVIGYGVAIAMHWDDRGLLWLQERFQSQVEQKASIWLPDYHADIDAKVLPGMEDDEASDLSYDPQRKTLFAVMGKNPFLVELNLNGDVLRKLPLVGWANPEGVAVMADGRLAIVDERNHDLVLVSLDDSTRELNIKDFPRYDLGPSENQNKAFEAIAWDPAQQRLLLGEERPPRLFTWRTDGRSALSGTKQELPNDDLDLRNLSALGIDPRTGHMLALSADSNMLLELNEQGEQVSFMTLLGGFNGLEKRIPRAEGVAMDEAGTLYMVSEPNLFYRFRKE</sequence>
<comment type="subcellular location">
    <subcellularLocation>
        <location evidence="1">Cell membrane</location>
    </subcellularLocation>
</comment>
<dbReference type="GO" id="GO:0005886">
    <property type="term" value="C:plasma membrane"/>
    <property type="evidence" value="ECO:0007669"/>
    <property type="project" value="UniProtKB-SubCell"/>
</dbReference>